<gene>
    <name evidence="3" type="ORF">RirG_140740</name>
</gene>
<dbReference type="Gene3D" id="3.30.710.10">
    <property type="entry name" value="Potassium Channel Kv1.1, Chain A"/>
    <property type="match status" value="1"/>
</dbReference>
<dbReference type="CDD" id="cd18186">
    <property type="entry name" value="BTB_POZ_ZBTB_KLHL-like"/>
    <property type="match status" value="1"/>
</dbReference>
<dbReference type="SUPFAM" id="SSF54695">
    <property type="entry name" value="POZ domain"/>
    <property type="match status" value="1"/>
</dbReference>
<dbReference type="SMR" id="A0A015MCZ4"/>
<dbReference type="InterPro" id="IPR011333">
    <property type="entry name" value="SKP1/BTB/POZ_sf"/>
</dbReference>
<dbReference type="PANTHER" id="PTHR24410">
    <property type="entry name" value="HL07962P-RELATED"/>
    <property type="match status" value="1"/>
</dbReference>
<feature type="domain" description="TLDc" evidence="2">
    <location>
        <begin position="273"/>
        <end position="442"/>
    </location>
</feature>
<keyword evidence="4" id="KW-1185">Reference proteome</keyword>
<dbReference type="AlphaFoldDB" id="A0A015MCZ4"/>
<sequence length="445" mass="51579">MCLEFFESLSRDFTSLLDTGEYSDVVIHVGQEPFIREFRVHSLILRTRSLYFRYALSNTWAKTRGNYIIFRKPNISPDVFEIILKYIYGASLKLPEINMKIILEILKAADELCISELIDHIQEFLLYNPELILSNLVLIHQFVKEYEHFTELQTFCLNTINQDPAIFFETKDFITIDQSLLLSILKVNNLIMKEIDIWNKIVEWGIAQNPILSHSIQTWTNEQFSIFRNIIHPFIDFIKFSLISPDDFLKKVFPFHQVIGTSSGIGPRDIDSTLIMAKHASLISGWMINDPQMLSHFEFRLLLRGTRDGFTAETFHKLCDNKGPTVTVLRVKDTGELLGGYTPTNWDASLEDFSYSARSFIFSLGNDNLNDIICSRVNDPNCACYNCEDSGPSFGGAETDLQLWGNFKEECFCRCVKTSYERKIRESEDYFSVDEYEVFQVVRIF</sequence>
<dbReference type="OrthoDB" id="6359816at2759"/>
<dbReference type="SMART" id="SM00225">
    <property type="entry name" value="BTB"/>
    <property type="match status" value="1"/>
</dbReference>
<evidence type="ECO:0008006" key="5">
    <source>
        <dbReference type="Google" id="ProtNLM"/>
    </source>
</evidence>
<dbReference type="HOGENOM" id="CLU_021542_0_1_1"/>
<proteinExistence type="predicted"/>
<evidence type="ECO:0000313" key="3">
    <source>
        <dbReference type="EMBL" id="EXX64648.1"/>
    </source>
</evidence>
<dbReference type="PROSITE" id="PS51886">
    <property type="entry name" value="TLDC"/>
    <property type="match status" value="1"/>
</dbReference>
<protein>
    <recommendedName>
        <fullName evidence="5">Kelch-like protein 17</fullName>
    </recommendedName>
</protein>
<name>A0A015MCZ4_RHIIW</name>
<dbReference type="Proteomes" id="UP000022910">
    <property type="component" value="Unassembled WGS sequence"/>
</dbReference>
<dbReference type="PROSITE" id="PS50097">
    <property type="entry name" value="BTB"/>
    <property type="match status" value="1"/>
</dbReference>
<organism evidence="3 4">
    <name type="scientific">Rhizophagus irregularis (strain DAOM 197198w)</name>
    <name type="common">Glomus intraradices</name>
    <dbReference type="NCBI Taxonomy" id="1432141"/>
    <lineage>
        <taxon>Eukaryota</taxon>
        <taxon>Fungi</taxon>
        <taxon>Fungi incertae sedis</taxon>
        <taxon>Mucoromycota</taxon>
        <taxon>Glomeromycotina</taxon>
        <taxon>Glomeromycetes</taxon>
        <taxon>Glomerales</taxon>
        <taxon>Glomeraceae</taxon>
        <taxon>Rhizophagus</taxon>
    </lineage>
</organism>
<dbReference type="PANTHER" id="PTHR24410:SF23">
    <property type="entry name" value="BTB DOMAIN-CONTAINING PROTEIN-RELATED"/>
    <property type="match status" value="1"/>
</dbReference>
<dbReference type="Pfam" id="PF07534">
    <property type="entry name" value="TLD"/>
    <property type="match status" value="1"/>
</dbReference>
<evidence type="ECO:0000259" key="1">
    <source>
        <dbReference type="PROSITE" id="PS50097"/>
    </source>
</evidence>
<dbReference type="Gene3D" id="1.25.40.420">
    <property type="match status" value="1"/>
</dbReference>
<dbReference type="InterPro" id="IPR006571">
    <property type="entry name" value="TLDc_dom"/>
</dbReference>
<dbReference type="InterPro" id="IPR000210">
    <property type="entry name" value="BTB/POZ_dom"/>
</dbReference>
<reference evidence="3 4" key="1">
    <citation type="submission" date="2014-02" db="EMBL/GenBank/DDBJ databases">
        <title>Single nucleus genome sequencing reveals high similarity among nuclei of an endomycorrhizal fungus.</title>
        <authorList>
            <person name="Lin K."/>
            <person name="Geurts R."/>
            <person name="Zhang Z."/>
            <person name="Limpens E."/>
            <person name="Saunders D.G."/>
            <person name="Mu D."/>
            <person name="Pang E."/>
            <person name="Cao H."/>
            <person name="Cha H."/>
            <person name="Lin T."/>
            <person name="Zhou Q."/>
            <person name="Shang Y."/>
            <person name="Li Y."/>
            <person name="Ivanov S."/>
            <person name="Sharma T."/>
            <person name="Velzen R.V."/>
            <person name="Ruijter N.D."/>
            <person name="Aanen D.K."/>
            <person name="Win J."/>
            <person name="Kamoun S."/>
            <person name="Bisseling T."/>
            <person name="Huang S."/>
        </authorList>
    </citation>
    <scope>NUCLEOTIDE SEQUENCE [LARGE SCALE GENOMIC DNA]</scope>
    <source>
        <strain evidence="4">DAOM197198w</strain>
    </source>
</reference>
<evidence type="ECO:0000259" key="2">
    <source>
        <dbReference type="PROSITE" id="PS51886"/>
    </source>
</evidence>
<feature type="domain" description="BTB" evidence="1">
    <location>
        <begin position="23"/>
        <end position="96"/>
    </location>
</feature>
<dbReference type="InterPro" id="IPR051481">
    <property type="entry name" value="BTB-POZ/Galectin-3-binding"/>
</dbReference>
<dbReference type="Pfam" id="PF00651">
    <property type="entry name" value="BTB"/>
    <property type="match status" value="1"/>
</dbReference>
<evidence type="ECO:0000313" key="4">
    <source>
        <dbReference type="Proteomes" id="UP000022910"/>
    </source>
</evidence>
<dbReference type="EMBL" id="JEMT01022953">
    <property type="protein sequence ID" value="EXX64648.1"/>
    <property type="molecule type" value="Genomic_DNA"/>
</dbReference>
<accession>A0A015MCZ4</accession>
<comment type="caution">
    <text evidence="3">The sequence shown here is derived from an EMBL/GenBank/DDBJ whole genome shotgun (WGS) entry which is preliminary data.</text>
</comment>